<feature type="region of interest" description="Disordered" evidence="1">
    <location>
        <begin position="23"/>
        <end position="131"/>
    </location>
</feature>
<evidence type="ECO:0000259" key="4">
    <source>
        <dbReference type="Pfam" id="PF24053"/>
    </source>
</evidence>
<dbReference type="EMBL" id="JBAMMX010000008">
    <property type="protein sequence ID" value="KAK6935516.1"/>
    <property type="molecule type" value="Genomic_DNA"/>
</dbReference>
<feature type="compositionally biased region" description="Polar residues" evidence="1">
    <location>
        <begin position="50"/>
        <end position="67"/>
    </location>
</feature>
<name>A0AAN8VTH0_9MAGN</name>
<evidence type="ECO:0000313" key="5">
    <source>
        <dbReference type="EMBL" id="KAK6935516.1"/>
    </source>
</evidence>
<keyword evidence="2" id="KW-0472">Membrane</keyword>
<keyword evidence="6" id="KW-1185">Reference proteome</keyword>
<feature type="compositionally biased region" description="Polar residues" evidence="1">
    <location>
        <begin position="32"/>
        <end position="42"/>
    </location>
</feature>
<feature type="compositionally biased region" description="Basic and acidic residues" evidence="1">
    <location>
        <begin position="111"/>
        <end position="125"/>
    </location>
</feature>
<dbReference type="InterPro" id="IPR055780">
    <property type="entry name" value="DUF7356"/>
</dbReference>
<keyword evidence="2" id="KW-0812">Transmembrane</keyword>
<dbReference type="Proteomes" id="UP001370490">
    <property type="component" value="Unassembled WGS sequence"/>
</dbReference>
<feature type="region of interest" description="Disordered" evidence="1">
    <location>
        <begin position="307"/>
        <end position="351"/>
    </location>
</feature>
<comment type="caution">
    <text evidence="5">The sequence shown here is derived from an EMBL/GenBank/DDBJ whole genome shotgun (WGS) entry which is preliminary data.</text>
</comment>
<proteinExistence type="predicted"/>
<accession>A0AAN8VTH0</accession>
<evidence type="ECO:0000256" key="1">
    <source>
        <dbReference type="SAM" id="MobiDB-lite"/>
    </source>
</evidence>
<feature type="transmembrane region" description="Helical" evidence="2">
    <location>
        <begin position="253"/>
        <end position="272"/>
    </location>
</feature>
<dbReference type="PANTHER" id="PTHR34200:SF8">
    <property type="entry name" value="TRANSMEMBRANE PROTEIN"/>
    <property type="match status" value="1"/>
</dbReference>
<dbReference type="PANTHER" id="PTHR34200">
    <property type="entry name" value="DENTIN SIALOPHOSPHOPROTEIN-LIKE ISOFORM X1"/>
    <property type="match status" value="1"/>
</dbReference>
<gene>
    <name evidence="5" type="ORF">RJ641_035671</name>
</gene>
<keyword evidence="3" id="KW-0732">Signal</keyword>
<reference evidence="5 6" key="1">
    <citation type="submission" date="2023-12" db="EMBL/GenBank/DDBJ databases">
        <title>A high-quality genome assembly for Dillenia turbinata (Dilleniales).</title>
        <authorList>
            <person name="Chanderbali A."/>
        </authorList>
    </citation>
    <scope>NUCLEOTIDE SEQUENCE [LARGE SCALE GENOMIC DNA]</scope>
    <source>
        <strain evidence="5">LSX21</strain>
        <tissue evidence="5">Leaf</tissue>
    </source>
</reference>
<dbReference type="Pfam" id="PF24053">
    <property type="entry name" value="DUF7356"/>
    <property type="match status" value="1"/>
</dbReference>
<sequence>MEKIRMFLVVASFLSLLVTDSSCSDSSKVEGTETTIYSLNRKNPSKSDRTYSSSEKIGGSDPQSNADQDSKKVQENVDANGSKDSIGSDVEKNNSIKAYGLENKGSSSEGSESKEVPKERSDEGKSQGCGLSNMCTDDKNNFTACLRAQGDESPNLSLLIQNKGEGPLTIEIHSNESVRFEKTKILVQGKRNEEVPVHIEDAKVEDSITLTAGAANGDGCSLHFRDLELFNSGQQVDSTLNSTRFGFLKSSPFTVIILLAVLLSIASAWAFVSHGRRKVHGSGSKYQKLDNRLPITDEGKINSECNDGWNSGWDDNWDDEEAPMTPSKPVTPSLSAKGLAPRRFNKEGWKE</sequence>
<organism evidence="5 6">
    <name type="scientific">Dillenia turbinata</name>
    <dbReference type="NCBI Taxonomy" id="194707"/>
    <lineage>
        <taxon>Eukaryota</taxon>
        <taxon>Viridiplantae</taxon>
        <taxon>Streptophyta</taxon>
        <taxon>Embryophyta</taxon>
        <taxon>Tracheophyta</taxon>
        <taxon>Spermatophyta</taxon>
        <taxon>Magnoliopsida</taxon>
        <taxon>eudicotyledons</taxon>
        <taxon>Gunneridae</taxon>
        <taxon>Pentapetalae</taxon>
        <taxon>Dilleniales</taxon>
        <taxon>Dilleniaceae</taxon>
        <taxon>Dillenia</taxon>
    </lineage>
</organism>
<dbReference type="AlphaFoldDB" id="A0AAN8VTH0"/>
<evidence type="ECO:0000256" key="2">
    <source>
        <dbReference type="SAM" id="Phobius"/>
    </source>
</evidence>
<evidence type="ECO:0000256" key="3">
    <source>
        <dbReference type="SAM" id="SignalP"/>
    </source>
</evidence>
<feature type="signal peptide" evidence="3">
    <location>
        <begin position="1"/>
        <end position="23"/>
    </location>
</feature>
<evidence type="ECO:0000313" key="6">
    <source>
        <dbReference type="Proteomes" id="UP001370490"/>
    </source>
</evidence>
<keyword evidence="2" id="KW-1133">Transmembrane helix</keyword>
<feature type="domain" description="DUF7356" evidence="4">
    <location>
        <begin position="122"/>
        <end position="226"/>
    </location>
</feature>
<protein>
    <recommendedName>
        <fullName evidence="4">DUF7356 domain-containing protein</fullName>
    </recommendedName>
</protein>
<feature type="chain" id="PRO_5042849831" description="DUF7356 domain-containing protein" evidence="3">
    <location>
        <begin position="24"/>
        <end position="351"/>
    </location>
</feature>